<dbReference type="EMBL" id="BART01022779">
    <property type="protein sequence ID" value="GAH00621.1"/>
    <property type="molecule type" value="Genomic_DNA"/>
</dbReference>
<comment type="caution">
    <text evidence="1">The sequence shown here is derived from an EMBL/GenBank/DDBJ whole genome shotgun (WGS) entry which is preliminary data.</text>
</comment>
<sequence length="158" mass="18072">MSDTLPTIWEGAAHTFAKHQILKTYLKAWMPIMSRQSRRIGIFETDLLFVDGFAGPGSYARGENGSPILALKSVLSHSHEFHVPVRFLFIEQVEKRYTVLNNTINQYKQQTEKSARIKSITVKHGDCERVLNKYLDDLEKTGKKVGPGFFFLDQFGYS</sequence>
<dbReference type="InterPro" id="IPR031009">
    <property type="entry name" value="Tcm_partner"/>
</dbReference>
<evidence type="ECO:0000313" key="1">
    <source>
        <dbReference type="EMBL" id="GAH00621.1"/>
    </source>
</evidence>
<accession>X1BXS3</accession>
<reference evidence="1" key="1">
    <citation type="journal article" date="2014" name="Front. Microbiol.">
        <title>High frequency of phylogenetically diverse reductive dehalogenase-homologous genes in deep subseafloor sedimentary metagenomes.</title>
        <authorList>
            <person name="Kawai M."/>
            <person name="Futagami T."/>
            <person name="Toyoda A."/>
            <person name="Takaki Y."/>
            <person name="Nishi S."/>
            <person name="Hori S."/>
            <person name="Arai W."/>
            <person name="Tsubouchi T."/>
            <person name="Morono Y."/>
            <person name="Uchiyama I."/>
            <person name="Ito T."/>
            <person name="Fujiyama A."/>
            <person name="Inagaki F."/>
            <person name="Takami H."/>
        </authorList>
    </citation>
    <scope>NUCLEOTIDE SEQUENCE</scope>
    <source>
        <strain evidence="1">Expedition CK06-06</strain>
    </source>
</reference>
<evidence type="ECO:0008006" key="2">
    <source>
        <dbReference type="Google" id="ProtNLM"/>
    </source>
</evidence>
<protein>
    <recommendedName>
        <fullName evidence="2">Three-Cys-motif partner protein TcmP</fullName>
    </recommendedName>
</protein>
<organism evidence="1">
    <name type="scientific">marine sediment metagenome</name>
    <dbReference type="NCBI Taxonomy" id="412755"/>
    <lineage>
        <taxon>unclassified sequences</taxon>
        <taxon>metagenomes</taxon>
        <taxon>ecological metagenomes</taxon>
    </lineage>
</organism>
<name>X1BXS3_9ZZZZ</name>
<dbReference type="NCBIfam" id="TIGR04474">
    <property type="entry name" value="tcm_partner"/>
    <property type="match status" value="1"/>
</dbReference>
<gene>
    <name evidence="1" type="ORF">S01H4_41622</name>
</gene>
<dbReference type="AlphaFoldDB" id="X1BXS3"/>
<feature type="non-terminal residue" evidence="1">
    <location>
        <position position="158"/>
    </location>
</feature>
<proteinExistence type="predicted"/>